<organism evidence="3 4">
    <name type="scientific">Pythium oligandrum</name>
    <name type="common">Mycoparasitic fungus</name>
    <dbReference type="NCBI Taxonomy" id="41045"/>
    <lineage>
        <taxon>Eukaryota</taxon>
        <taxon>Sar</taxon>
        <taxon>Stramenopiles</taxon>
        <taxon>Oomycota</taxon>
        <taxon>Peronosporomycetes</taxon>
        <taxon>Pythiales</taxon>
        <taxon>Pythiaceae</taxon>
        <taxon>Pythium</taxon>
    </lineage>
</organism>
<evidence type="ECO:0000313" key="3">
    <source>
        <dbReference type="EMBL" id="TMW66860.1"/>
    </source>
</evidence>
<feature type="region of interest" description="Disordered" evidence="1">
    <location>
        <begin position="41"/>
        <end position="69"/>
    </location>
</feature>
<evidence type="ECO:0000313" key="4">
    <source>
        <dbReference type="Proteomes" id="UP000794436"/>
    </source>
</evidence>
<dbReference type="OrthoDB" id="159196at2759"/>
<protein>
    <submittedName>
        <fullName evidence="3">Uncharacterized protein</fullName>
    </submittedName>
</protein>
<accession>A0A8K1CQH3</accession>
<evidence type="ECO:0000256" key="1">
    <source>
        <dbReference type="SAM" id="MobiDB-lite"/>
    </source>
</evidence>
<proteinExistence type="predicted"/>
<name>A0A8K1CQH3_PYTOL</name>
<feature type="transmembrane region" description="Helical" evidence="2">
    <location>
        <begin position="14"/>
        <end position="31"/>
    </location>
</feature>
<reference evidence="3" key="1">
    <citation type="submission" date="2019-03" db="EMBL/GenBank/DDBJ databases">
        <title>Long read genome sequence of the mycoparasitic Pythium oligandrum ATCC 38472 isolated from sugarbeet rhizosphere.</title>
        <authorList>
            <person name="Gaulin E."/>
        </authorList>
    </citation>
    <scope>NUCLEOTIDE SEQUENCE</scope>
    <source>
        <strain evidence="3">ATCC 38472_TT</strain>
    </source>
</reference>
<keyword evidence="2" id="KW-1133">Transmembrane helix</keyword>
<keyword evidence="4" id="KW-1185">Reference proteome</keyword>
<keyword evidence="2" id="KW-0472">Membrane</keyword>
<sequence>MANTGGLFEKNPRSVRITAWLLAGAAFYVWYQHDKKTEREFSAGDANKWNQEVLRKTGTKSERERANEK</sequence>
<comment type="caution">
    <text evidence="3">The sequence shown here is derived from an EMBL/GenBank/DDBJ whole genome shotgun (WGS) entry which is preliminary data.</text>
</comment>
<dbReference type="AlphaFoldDB" id="A0A8K1CQH3"/>
<dbReference type="EMBL" id="SPLM01000006">
    <property type="protein sequence ID" value="TMW66860.1"/>
    <property type="molecule type" value="Genomic_DNA"/>
</dbReference>
<gene>
    <name evidence="3" type="ORF">Poli38472_011976</name>
</gene>
<dbReference type="Proteomes" id="UP000794436">
    <property type="component" value="Unassembled WGS sequence"/>
</dbReference>
<evidence type="ECO:0000256" key="2">
    <source>
        <dbReference type="SAM" id="Phobius"/>
    </source>
</evidence>
<feature type="compositionally biased region" description="Basic and acidic residues" evidence="1">
    <location>
        <begin position="53"/>
        <end position="69"/>
    </location>
</feature>
<keyword evidence="2" id="KW-0812">Transmembrane</keyword>